<gene>
    <name evidence="5" type="ORF">PSTEL_12735</name>
</gene>
<dbReference type="AlphaFoldDB" id="A0A089N526"/>
<dbReference type="Proteomes" id="UP000029507">
    <property type="component" value="Chromosome"/>
</dbReference>
<keyword evidence="6" id="KW-1185">Reference proteome</keyword>
<dbReference type="InterPro" id="IPR018060">
    <property type="entry name" value="HTH_AraC"/>
</dbReference>
<evidence type="ECO:0000256" key="3">
    <source>
        <dbReference type="ARBA" id="ARBA00023163"/>
    </source>
</evidence>
<evidence type="ECO:0000256" key="2">
    <source>
        <dbReference type="ARBA" id="ARBA00023125"/>
    </source>
</evidence>
<dbReference type="InterPro" id="IPR010499">
    <property type="entry name" value="AraC_E-bd"/>
</dbReference>
<dbReference type="Pfam" id="PF12833">
    <property type="entry name" value="HTH_18"/>
    <property type="match status" value="1"/>
</dbReference>
<evidence type="ECO:0000256" key="1">
    <source>
        <dbReference type="ARBA" id="ARBA00023015"/>
    </source>
</evidence>
<dbReference type="InterPro" id="IPR050959">
    <property type="entry name" value="MarA-like"/>
</dbReference>
<evidence type="ECO:0000313" key="5">
    <source>
        <dbReference type="EMBL" id="AIQ63824.1"/>
    </source>
</evidence>
<dbReference type="InterPro" id="IPR020449">
    <property type="entry name" value="Tscrpt_reg_AraC-type_HTH"/>
</dbReference>
<dbReference type="RefSeq" id="WP_038695636.1">
    <property type="nucleotide sequence ID" value="NZ_CP009286.1"/>
</dbReference>
<organism evidence="5 6">
    <name type="scientific">Paenibacillus stellifer</name>
    <dbReference type="NCBI Taxonomy" id="169760"/>
    <lineage>
        <taxon>Bacteria</taxon>
        <taxon>Bacillati</taxon>
        <taxon>Bacillota</taxon>
        <taxon>Bacilli</taxon>
        <taxon>Bacillales</taxon>
        <taxon>Paenibacillaceae</taxon>
        <taxon>Paenibacillus</taxon>
    </lineage>
</organism>
<reference evidence="5 6" key="1">
    <citation type="submission" date="2014-08" db="EMBL/GenBank/DDBJ databases">
        <title>Comparative genomics of the Paenibacillus odorifer group.</title>
        <authorList>
            <person name="den Bakker H.C."/>
            <person name="Tsai Y.-C."/>
            <person name="Martin N."/>
            <person name="Korlach J."/>
            <person name="Wiedmann M."/>
        </authorList>
    </citation>
    <scope>NUCLEOTIDE SEQUENCE [LARGE SCALE GENOMIC DNA]</scope>
    <source>
        <strain evidence="5 6">DSM 14472</strain>
    </source>
</reference>
<dbReference type="PRINTS" id="PR00032">
    <property type="entry name" value="HTHARAC"/>
</dbReference>
<dbReference type="PANTHER" id="PTHR47504">
    <property type="entry name" value="RIGHT ORIGIN-BINDING PROTEIN"/>
    <property type="match status" value="1"/>
</dbReference>
<dbReference type="InterPro" id="IPR029441">
    <property type="entry name" value="Cass2"/>
</dbReference>
<feature type="domain" description="HTH araC/xylS-type" evidence="4">
    <location>
        <begin position="8"/>
        <end position="106"/>
    </location>
</feature>
<accession>A0A089N526</accession>
<keyword evidence="1" id="KW-0805">Transcription regulation</keyword>
<name>A0A089N526_9BACL</name>
<protein>
    <submittedName>
        <fullName evidence="5">Transcriptional regulator</fullName>
    </submittedName>
</protein>
<dbReference type="InterPro" id="IPR009057">
    <property type="entry name" value="Homeodomain-like_sf"/>
</dbReference>
<proteinExistence type="predicted"/>
<dbReference type="SUPFAM" id="SSF55136">
    <property type="entry name" value="Probable bacterial effector-binding domain"/>
    <property type="match status" value="1"/>
</dbReference>
<dbReference type="EMBL" id="CP009286">
    <property type="protein sequence ID" value="AIQ63824.1"/>
    <property type="molecule type" value="Genomic_DNA"/>
</dbReference>
<dbReference type="Gene3D" id="1.10.10.60">
    <property type="entry name" value="Homeodomain-like"/>
    <property type="match status" value="2"/>
</dbReference>
<dbReference type="SMART" id="SM00871">
    <property type="entry name" value="AraC_E_bind"/>
    <property type="match status" value="1"/>
</dbReference>
<evidence type="ECO:0000313" key="6">
    <source>
        <dbReference type="Proteomes" id="UP000029507"/>
    </source>
</evidence>
<keyword evidence="2" id="KW-0238">DNA-binding</keyword>
<evidence type="ECO:0000259" key="4">
    <source>
        <dbReference type="PROSITE" id="PS01124"/>
    </source>
</evidence>
<dbReference type="GO" id="GO:0003700">
    <property type="term" value="F:DNA-binding transcription factor activity"/>
    <property type="evidence" value="ECO:0007669"/>
    <property type="project" value="InterPro"/>
</dbReference>
<dbReference type="SMART" id="SM00342">
    <property type="entry name" value="HTH_ARAC"/>
    <property type="match status" value="1"/>
</dbReference>
<dbReference type="OrthoDB" id="5337216at2"/>
<dbReference type="InterPro" id="IPR011256">
    <property type="entry name" value="Reg_factor_effector_dom_sf"/>
</dbReference>
<dbReference type="KEGG" id="pste:PSTEL_12735"/>
<dbReference type="PROSITE" id="PS01124">
    <property type="entry name" value="HTH_ARAC_FAMILY_2"/>
    <property type="match status" value="1"/>
</dbReference>
<dbReference type="SUPFAM" id="SSF46689">
    <property type="entry name" value="Homeodomain-like"/>
    <property type="match status" value="2"/>
</dbReference>
<dbReference type="Pfam" id="PF14526">
    <property type="entry name" value="Cass2"/>
    <property type="match status" value="1"/>
</dbReference>
<keyword evidence="3" id="KW-0804">Transcription</keyword>
<dbReference type="PANTHER" id="PTHR47504:SF5">
    <property type="entry name" value="RIGHT ORIGIN-BINDING PROTEIN"/>
    <property type="match status" value="1"/>
</dbReference>
<dbReference type="Gene3D" id="3.20.80.10">
    <property type="entry name" value="Regulatory factor, effector binding domain"/>
    <property type="match status" value="1"/>
</dbReference>
<dbReference type="GO" id="GO:0043565">
    <property type="term" value="F:sequence-specific DNA binding"/>
    <property type="evidence" value="ECO:0007669"/>
    <property type="project" value="InterPro"/>
</dbReference>
<dbReference type="STRING" id="169760.PSTEL_12735"/>
<dbReference type="HOGENOM" id="CLU_000445_81_1_9"/>
<sequence length="289" mass="32507">MNAYRQIQNAVDLIEHHLQQELGIREIAAAAGYSSFHFQRMFQAISGFSVQEYIRKRRLTEAGRLLLDSEEGILPIALNAGYQSQEAFTRAFESYTGTTPGKFRQNSAAFSGLEPISFIGLEHRTPSDAGVSRPDIVRLERRFVIGYEYPTHLNDGQHYREIPGFYDDFGRNGRFSLIPGRLAPDMAYGVACGFKDDGGFSFVVGELCDESAVPPGDGYVKIELPAGTYAEFKAFGHADLVERTRNFIYSCWLPGSNYTRGDGPDFEITDVMHSVYPDRMRIRIFIPLL</sequence>